<dbReference type="CDD" id="cd03801">
    <property type="entry name" value="GT4_PimA-like"/>
    <property type="match status" value="1"/>
</dbReference>
<keyword evidence="1" id="KW-0328">Glycosyltransferase</keyword>
<dbReference type="KEGG" id="kuy:FY550_09515"/>
<dbReference type="Pfam" id="PF13692">
    <property type="entry name" value="Glyco_trans_1_4"/>
    <property type="match status" value="1"/>
</dbReference>
<keyword evidence="4" id="KW-1185">Reference proteome</keyword>
<evidence type="ECO:0000256" key="2">
    <source>
        <dbReference type="ARBA" id="ARBA00022679"/>
    </source>
</evidence>
<dbReference type="EMBL" id="CP043420">
    <property type="protein sequence ID" value="QEL12809.1"/>
    <property type="molecule type" value="Genomic_DNA"/>
</dbReference>
<dbReference type="SUPFAM" id="SSF53756">
    <property type="entry name" value="UDP-Glycosyltransferase/glycogen phosphorylase"/>
    <property type="match status" value="1"/>
</dbReference>
<gene>
    <name evidence="3" type="ORF">FY550_09515</name>
</gene>
<evidence type="ECO:0000256" key="1">
    <source>
        <dbReference type="ARBA" id="ARBA00022676"/>
    </source>
</evidence>
<dbReference type="AlphaFoldDB" id="A0A1S1NYC1"/>
<proteinExistence type="predicted"/>
<keyword evidence="2 3" id="KW-0808">Transferase</keyword>
<dbReference type="OrthoDB" id="4611853at2"/>
<dbReference type="PANTHER" id="PTHR12526:SF510">
    <property type="entry name" value="D-INOSITOL 3-PHOSPHATE GLYCOSYLTRANSFERASE"/>
    <property type="match status" value="1"/>
</dbReference>
<dbReference type="Gene3D" id="3.40.50.2000">
    <property type="entry name" value="Glycogen Phosphorylase B"/>
    <property type="match status" value="2"/>
</dbReference>
<organism evidence="3 4">
    <name type="scientific">Kushneria phosphatilytica</name>
    <dbReference type="NCBI Taxonomy" id="657387"/>
    <lineage>
        <taxon>Bacteria</taxon>
        <taxon>Pseudomonadati</taxon>
        <taxon>Pseudomonadota</taxon>
        <taxon>Gammaproteobacteria</taxon>
        <taxon>Oceanospirillales</taxon>
        <taxon>Halomonadaceae</taxon>
        <taxon>Kushneria</taxon>
    </lineage>
</organism>
<dbReference type="Proteomes" id="UP000322553">
    <property type="component" value="Chromosome"/>
</dbReference>
<dbReference type="STRING" id="657387.BH688_05775"/>
<dbReference type="GO" id="GO:0016757">
    <property type="term" value="F:glycosyltransferase activity"/>
    <property type="evidence" value="ECO:0007669"/>
    <property type="project" value="UniProtKB-KW"/>
</dbReference>
<sequence>MTLIVAGSPEQLTGGYIYDARVVEGLQELGSRVEVIGLEGNFPDVDETAAAALEHTLAAQDPDTPVVLDGLAMGALPEIIERHCQRLTLVALLHHPLTDESGLSAEQQSALLNSERRALAATRGVIVTSDFTARRLEMLGMADIPIQVVRPGVDPAPLAQGSAPEAPLNLLCVATLIPRKRHTLLIESLAELADRSWHCHLVGDTQRDKACYKAVLEAIESRGLGDRVTLHGALAPRQLAPFWEAADLFVLPSCYEGYGMVIDEALAHGVPIVTTTGGALADTLPTEAGLAVPPDDPATLTHALAQAIDDSEQRRQLAQGARQARSRLPDWNETAEQFHVALEALISPPDRLGI</sequence>
<protein>
    <submittedName>
        <fullName evidence="3">Glycosyltransferase family 4 protein</fullName>
    </submittedName>
</protein>
<dbReference type="PANTHER" id="PTHR12526">
    <property type="entry name" value="GLYCOSYLTRANSFERASE"/>
    <property type="match status" value="1"/>
</dbReference>
<evidence type="ECO:0000313" key="3">
    <source>
        <dbReference type="EMBL" id="QEL12809.1"/>
    </source>
</evidence>
<accession>A0A1S1NYC1</accession>
<name>A0A1S1NYC1_9GAMM</name>
<reference evidence="3 4" key="1">
    <citation type="submission" date="2019-08" db="EMBL/GenBank/DDBJ databases">
        <title>Complete genome sequence of Kushneria sp. YCWA18, a halophilic phosphate-solubilizing bacterium isolated from Daqiao saltern in China.</title>
        <authorList>
            <person name="Du G.-X."/>
            <person name="Qu L.-Y."/>
        </authorList>
    </citation>
    <scope>NUCLEOTIDE SEQUENCE [LARGE SCALE GENOMIC DNA]</scope>
    <source>
        <strain evidence="3 4">YCWA18</strain>
    </source>
</reference>
<evidence type="ECO:0000313" key="4">
    <source>
        <dbReference type="Proteomes" id="UP000322553"/>
    </source>
</evidence>